<organism evidence="1">
    <name type="scientific">Ophidiomyces ophidiicola</name>
    <dbReference type="NCBI Taxonomy" id="1387563"/>
    <lineage>
        <taxon>Eukaryota</taxon>
        <taxon>Fungi</taxon>
        <taxon>Dikarya</taxon>
        <taxon>Ascomycota</taxon>
        <taxon>Pezizomycotina</taxon>
        <taxon>Eurotiomycetes</taxon>
        <taxon>Eurotiomycetidae</taxon>
        <taxon>Onygenales</taxon>
        <taxon>Onygenaceae</taxon>
        <taxon>Ophidiomyces</taxon>
    </lineage>
</organism>
<name>A0ACB8UU67_9EURO</name>
<dbReference type="EMBL" id="JALBCA010000066">
    <property type="protein sequence ID" value="KAI2384898.1"/>
    <property type="molecule type" value="Genomic_DNA"/>
</dbReference>
<protein>
    <submittedName>
        <fullName evidence="1">Uncharacterized protein</fullName>
    </submittedName>
</protein>
<reference evidence="1" key="1">
    <citation type="journal article" date="2022" name="bioRxiv">
        <title>Population genetic analysis of Ophidiomyces ophidiicola, the causative agent of snake fungal disease, indicates recent introductions to the USA.</title>
        <authorList>
            <person name="Ladner J.T."/>
            <person name="Palmer J.M."/>
            <person name="Ettinger C.L."/>
            <person name="Stajich J.E."/>
            <person name="Farrell T.M."/>
            <person name="Glorioso B.M."/>
            <person name="Lawson B."/>
            <person name="Price S.J."/>
            <person name="Stengle A.G."/>
            <person name="Grear D.A."/>
            <person name="Lorch J.M."/>
        </authorList>
    </citation>
    <scope>NUCLEOTIDE SEQUENCE</scope>
    <source>
        <strain evidence="1">NWHC 24266-5</strain>
    </source>
</reference>
<gene>
    <name evidence="1" type="ORF">LOY88_004422</name>
</gene>
<comment type="caution">
    <text evidence="1">The sequence shown here is derived from an EMBL/GenBank/DDBJ whole genome shotgun (WGS) entry which is preliminary data.</text>
</comment>
<sequence>MGAITRRIRRLAAKGELDQQTADVMLSKVPRILKTKHLYQKIRDTATSSFTAEDLKEDFDIIFWDDKKPLNKPIFFKQLSENFLTSHYKVPCFKRHGPSEDTSGAQFCYNLTLDLSNFLGGMEAKVDGVTLQLDSDWKNDRALYNNSSILEYDMEGGKSKHRYEWMTLLICGRPDLPHTLVTSRHMVHDPSHILRSELMIILRVLYTKTKECKWAAHKTIPVLLVSMRGGQFRVIEAYHGDSKVVLRYSNPITMPYEENATLSQAKMSSVVRWMFSDPVGNTLASPQSAK</sequence>
<accession>A0ACB8UU67</accession>
<proteinExistence type="predicted"/>
<evidence type="ECO:0000313" key="1">
    <source>
        <dbReference type="EMBL" id="KAI2384898.1"/>
    </source>
</evidence>